<comment type="pathway">
    <text evidence="5">Cofactor biosynthesis; molybdopterin biosynthesis.</text>
</comment>
<dbReference type="GO" id="GO:0006777">
    <property type="term" value="P:Mo-molybdopterin cofactor biosynthetic process"/>
    <property type="evidence" value="ECO:0007669"/>
    <property type="project" value="UniProtKB-UniRule"/>
</dbReference>
<dbReference type="InterPro" id="IPR016155">
    <property type="entry name" value="Mopterin_synth/thiamin_S_b"/>
</dbReference>
<dbReference type="Proteomes" id="UP001296104">
    <property type="component" value="Unassembled WGS sequence"/>
</dbReference>
<keyword evidence="3 5" id="KW-0547">Nucleotide-binding</keyword>
<evidence type="ECO:0000256" key="3">
    <source>
        <dbReference type="ARBA" id="ARBA00022741"/>
    </source>
</evidence>
<evidence type="ECO:0000256" key="5">
    <source>
        <dbReference type="HAMAP-Rule" id="MF_03051"/>
    </source>
</evidence>
<evidence type="ECO:0000313" key="7">
    <source>
        <dbReference type="Proteomes" id="UP001296104"/>
    </source>
</evidence>
<name>A0AAI8YWI2_9PEZI</name>
<protein>
    <recommendedName>
        <fullName evidence="5">Molybdopterin synthase sulfur carrier subunit</fullName>
    </recommendedName>
    <alternativeName>
        <fullName evidence="5">Common component for nitrate reductase and xanthine dehydrogenase protein G</fullName>
    </alternativeName>
    <alternativeName>
        <fullName evidence="5">Molybdenum cofactor synthesis protein 2 small subunit</fullName>
    </alternativeName>
    <alternativeName>
        <fullName evidence="5">Molybdenum cofactor synthesis protein 2A</fullName>
    </alternativeName>
    <alternativeName>
        <fullName evidence="5">Sulfur carrier protein MOCS2A</fullName>
        <shortName evidence="5">MOCS2A</shortName>
    </alternativeName>
</protein>
<accession>A0AAI8YWI2</accession>
<dbReference type="PANTHER" id="PTHR33359">
    <property type="entry name" value="MOLYBDOPTERIN SYNTHASE SULFUR CARRIER SUBUNIT"/>
    <property type="match status" value="1"/>
</dbReference>
<keyword evidence="2 5" id="KW-0597">Phosphoprotein</keyword>
<dbReference type="EMBL" id="CAVMBE010000015">
    <property type="protein sequence ID" value="CAK3951809.1"/>
    <property type="molecule type" value="Genomic_DNA"/>
</dbReference>
<evidence type="ECO:0000256" key="1">
    <source>
        <dbReference type="ARBA" id="ARBA00022490"/>
    </source>
</evidence>
<dbReference type="InterPro" id="IPR012675">
    <property type="entry name" value="Beta-grasp_dom_sf"/>
</dbReference>
<dbReference type="GO" id="GO:0030366">
    <property type="term" value="F:molybdopterin synthase activity"/>
    <property type="evidence" value="ECO:0007669"/>
    <property type="project" value="UniProtKB-UniRule"/>
</dbReference>
<gene>
    <name evidence="5" type="primary">cnxG</name>
    <name evidence="6" type="ORF">LECACI_7A003280</name>
</gene>
<dbReference type="InterPro" id="IPR044672">
    <property type="entry name" value="MOCS2A"/>
</dbReference>
<feature type="modified residue" description="Glycyl adenylate; alternate" evidence="5">
    <location>
        <position position="97"/>
    </location>
</feature>
<feature type="modified residue" description="1-thioglycine; alternate" evidence="5">
    <location>
        <position position="97"/>
    </location>
</feature>
<evidence type="ECO:0000256" key="2">
    <source>
        <dbReference type="ARBA" id="ARBA00022553"/>
    </source>
</evidence>
<dbReference type="InterPro" id="IPR028887">
    <property type="entry name" value="MOCS2A_euk"/>
</dbReference>
<keyword evidence="7" id="KW-1185">Reference proteome</keyword>
<comment type="PTM">
    <text evidence="5">C-terminal thiocarboxylation occurs in 2 steps, it is first acyl-adenylated (-COAMP) via the hesA/moeB/thiF part of UBA4, then thiocarboxylated (-COSH) via the rhodanese domain of UBA4.</text>
</comment>
<evidence type="ECO:0000256" key="4">
    <source>
        <dbReference type="ARBA" id="ARBA00023150"/>
    </source>
</evidence>
<dbReference type="AlphaFoldDB" id="A0AAI8YWI2"/>
<keyword evidence="4 5" id="KW-0501">Molybdenum cofactor biosynthesis</keyword>
<comment type="caution">
    <text evidence="6">The sequence shown here is derived from an EMBL/GenBank/DDBJ whole genome shotgun (WGS) entry which is preliminary data.</text>
</comment>
<dbReference type="InterPro" id="IPR003749">
    <property type="entry name" value="ThiS/MoaD-like"/>
</dbReference>
<dbReference type="PANTHER" id="PTHR33359:SF1">
    <property type="entry name" value="MOLYBDOPTERIN SYNTHASE SULFUR CARRIER SUBUNIT"/>
    <property type="match status" value="1"/>
</dbReference>
<keyword evidence="1 5" id="KW-0963">Cytoplasm</keyword>
<dbReference type="Pfam" id="PF02597">
    <property type="entry name" value="ThiS"/>
    <property type="match status" value="1"/>
</dbReference>
<dbReference type="Gene3D" id="3.10.20.30">
    <property type="match status" value="1"/>
</dbReference>
<comment type="subcellular location">
    <subcellularLocation>
        <location evidence="5">Cytoplasm</location>
    </subcellularLocation>
</comment>
<dbReference type="HAMAP" id="MF_03051">
    <property type="entry name" value="MOCS2A"/>
    <property type="match status" value="1"/>
</dbReference>
<organism evidence="6 7">
    <name type="scientific">Lecanosticta acicola</name>
    <dbReference type="NCBI Taxonomy" id="111012"/>
    <lineage>
        <taxon>Eukaryota</taxon>
        <taxon>Fungi</taxon>
        <taxon>Dikarya</taxon>
        <taxon>Ascomycota</taxon>
        <taxon>Pezizomycotina</taxon>
        <taxon>Dothideomycetes</taxon>
        <taxon>Dothideomycetidae</taxon>
        <taxon>Mycosphaerellales</taxon>
        <taxon>Mycosphaerellaceae</taxon>
        <taxon>Lecanosticta</taxon>
    </lineage>
</organism>
<dbReference type="SUPFAM" id="SSF54285">
    <property type="entry name" value="MoaD/ThiS"/>
    <property type="match status" value="1"/>
</dbReference>
<proteinExistence type="inferred from homology"/>
<dbReference type="GO" id="GO:1990140">
    <property type="term" value="C:molybdopterin synthase complex"/>
    <property type="evidence" value="ECO:0007669"/>
    <property type="project" value="UniProtKB-UniRule"/>
</dbReference>
<comment type="function">
    <text evidence="5">Acts as a sulfur carrier required for molybdopterin biosynthesis. Component of the molybdopterin synthase complex that catalyzes the conversion of precursor Z into molybdopterin by mediating the incorporation of 2 sulfur atoms into precursor Z to generate a dithiolene group. In the complex, serves as sulfur donor by being thiocarboxylated (-COSH) at its C-terminus by UBA4. After interaction with MOCS2B, the sulfur is then transferred to precursor Z to form molybdopterin.</text>
</comment>
<comment type="similarity">
    <text evidence="5">Belongs to the MoaD family. MOCS2A subfamily.</text>
</comment>
<dbReference type="GO" id="GO:1990133">
    <property type="term" value="C:molybdopterin adenylyltransferase complex"/>
    <property type="evidence" value="ECO:0007669"/>
    <property type="project" value="TreeGrafter"/>
</dbReference>
<sequence>MSGPKAPTGQFTLLYFAASMSYTQKEHEFFVAPLPVTKLFDQLEERYVGIQEKVLSSSAVTVNLDYVDVEEEAAKGTDGLVIREGDEVAIIPPVSSG</sequence>
<dbReference type="CDD" id="cd00754">
    <property type="entry name" value="Ubl_MoaD"/>
    <property type="match status" value="1"/>
</dbReference>
<comment type="subunit">
    <text evidence="5">Heterotetramer; composed of 2 small (MOCS2A) and 2 large (MOCS2B) subunits.</text>
</comment>
<evidence type="ECO:0000313" key="6">
    <source>
        <dbReference type="EMBL" id="CAK3951809.1"/>
    </source>
</evidence>
<reference evidence="6" key="1">
    <citation type="submission" date="2023-11" db="EMBL/GenBank/DDBJ databases">
        <authorList>
            <person name="Alioto T."/>
            <person name="Alioto T."/>
            <person name="Gomez Garrido J."/>
        </authorList>
    </citation>
    <scope>NUCLEOTIDE SEQUENCE</scope>
</reference>
<dbReference type="GO" id="GO:0000166">
    <property type="term" value="F:nucleotide binding"/>
    <property type="evidence" value="ECO:0007669"/>
    <property type="project" value="UniProtKB-KW"/>
</dbReference>